<evidence type="ECO:0000313" key="3">
    <source>
        <dbReference type="Proteomes" id="UP001364156"/>
    </source>
</evidence>
<dbReference type="EMBL" id="CP146069">
    <property type="protein sequence ID" value="WWR47049.1"/>
    <property type="molecule type" value="Genomic_DNA"/>
</dbReference>
<dbReference type="Proteomes" id="UP001364156">
    <property type="component" value="Chromosome"/>
</dbReference>
<accession>A0ABZ2HG89</accession>
<dbReference type="GO" id="GO:0016757">
    <property type="term" value="F:glycosyltransferase activity"/>
    <property type="evidence" value="ECO:0007669"/>
    <property type="project" value="UniProtKB-KW"/>
</dbReference>
<sequence>MATEPFDPATTKRRIAVVGPVPPIRSGVARHTAAVALALAKDPGVDLKIWSFSRQYPKRLYPGQSERVPDGKSPDGLDVIWSLDGINPWSWRRTAQEICAWNPDLVVLPAWTFFLAPALGWVARRLRGVGIECCVIVHNAFDHDDHTGSGWKARLSLWQLAQADRFVTHNEAIAQTLSNHRPDVPIRVFPHPTFEDFPDPKGTLAREAKLELLFFGLVRPYKGLDLAIKAVARSARRDIRLTVAGEFWQGQEETRQDITRLGLEDQVELIPRHVSDAETAELFNRADVVLLPYRSVTASGVIPVAYRYGRAVIASDLPGFSSVVIHGETGWLIPPKTLTPSLPRLMRWTDPKPI</sequence>
<organism evidence="2 3">
    <name type="scientific">Roseovarius phycicola</name>
    <dbReference type="NCBI Taxonomy" id="3080976"/>
    <lineage>
        <taxon>Bacteria</taxon>
        <taxon>Pseudomonadati</taxon>
        <taxon>Pseudomonadota</taxon>
        <taxon>Alphaproteobacteria</taxon>
        <taxon>Rhodobacterales</taxon>
        <taxon>Roseobacteraceae</taxon>
        <taxon>Roseovarius</taxon>
    </lineage>
</organism>
<dbReference type="InterPro" id="IPR028098">
    <property type="entry name" value="Glyco_trans_4-like_N"/>
</dbReference>
<reference evidence="2 3" key="1">
    <citation type="submission" date="2023-10" db="EMBL/GenBank/DDBJ databases">
        <title>Roseovarius strain S88 nov., isolated from a marine algae.</title>
        <authorList>
            <person name="Lee M.W."/>
            <person name="Lee J.K."/>
            <person name="Kim J.M."/>
            <person name="Choi D.G."/>
            <person name="Baek J.H."/>
            <person name="Bayburt H."/>
            <person name="Jung J.J."/>
            <person name="Han D.M."/>
            <person name="Jeon C.O."/>
        </authorList>
    </citation>
    <scope>NUCLEOTIDE SEQUENCE [LARGE SCALE GENOMIC DNA]</scope>
    <source>
        <strain evidence="2 3">S88</strain>
    </source>
</reference>
<name>A0ABZ2HG89_9RHOB</name>
<dbReference type="SUPFAM" id="SSF53756">
    <property type="entry name" value="UDP-Glycosyltransferase/glycogen phosphorylase"/>
    <property type="match status" value="1"/>
</dbReference>
<dbReference type="EC" id="2.4.-.-" evidence="2"/>
<dbReference type="RefSeq" id="WP_338549888.1">
    <property type="nucleotide sequence ID" value="NZ_CP146069.1"/>
</dbReference>
<keyword evidence="2" id="KW-0808">Transferase</keyword>
<evidence type="ECO:0000313" key="2">
    <source>
        <dbReference type="EMBL" id="WWR47049.1"/>
    </source>
</evidence>
<keyword evidence="3" id="KW-1185">Reference proteome</keyword>
<protein>
    <submittedName>
        <fullName evidence="2">Glycosyltransferase</fullName>
        <ecNumber evidence="2">2.4.-.-</ecNumber>
    </submittedName>
</protein>
<gene>
    <name evidence="2" type="ORF">RZ517_02335</name>
</gene>
<dbReference type="Pfam" id="PF13439">
    <property type="entry name" value="Glyco_transf_4"/>
    <property type="match status" value="1"/>
</dbReference>
<dbReference type="PANTHER" id="PTHR12526">
    <property type="entry name" value="GLYCOSYLTRANSFERASE"/>
    <property type="match status" value="1"/>
</dbReference>
<evidence type="ECO:0000259" key="1">
    <source>
        <dbReference type="Pfam" id="PF13439"/>
    </source>
</evidence>
<dbReference type="Pfam" id="PF13692">
    <property type="entry name" value="Glyco_trans_1_4"/>
    <property type="match status" value="1"/>
</dbReference>
<proteinExistence type="predicted"/>
<dbReference type="Gene3D" id="3.40.50.2000">
    <property type="entry name" value="Glycogen Phosphorylase B"/>
    <property type="match status" value="2"/>
</dbReference>
<keyword evidence="2" id="KW-0328">Glycosyltransferase</keyword>
<feature type="domain" description="Glycosyltransferase subfamily 4-like N-terminal" evidence="1">
    <location>
        <begin position="26"/>
        <end position="191"/>
    </location>
</feature>